<protein>
    <submittedName>
        <fullName evidence="1">Uncharacterized protein</fullName>
    </submittedName>
</protein>
<accession>A0ACC7SB11</accession>
<evidence type="ECO:0000313" key="2">
    <source>
        <dbReference type="Proteomes" id="UP001517388"/>
    </source>
</evidence>
<keyword evidence="2" id="KW-1185">Reference proteome</keyword>
<name>A0ACC7SB11_DOLFA</name>
<gene>
    <name evidence="1" type="ORF">FJR39_19405</name>
</gene>
<proteinExistence type="predicted"/>
<evidence type="ECO:0000313" key="1">
    <source>
        <dbReference type="EMBL" id="MTJ45186.1"/>
    </source>
</evidence>
<comment type="caution">
    <text evidence="1">The sequence shown here is derived from an EMBL/GenBank/DDBJ whole genome shotgun (WGS) entry which is preliminary data.</text>
</comment>
<organism evidence="1 2">
    <name type="scientific">Dolichospermum flos-aquae UHCC 0037</name>
    <dbReference type="NCBI Taxonomy" id="2590026"/>
    <lineage>
        <taxon>Bacteria</taxon>
        <taxon>Bacillati</taxon>
        <taxon>Cyanobacteriota</taxon>
        <taxon>Cyanophyceae</taxon>
        <taxon>Nostocales</taxon>
        <taxon>Aphanizomenonaceae</taxon>
        <taxon>Dolichospermum</taxon>
    </lineage>
</organism>
<dbReference type="EMBL" id="VILF01000005">
    <property type="protein sequence ID" value="MTJ45186.1"/>
    <property type="molecule type" value="Genomic_DNA"/>
</dbReference>
<reference evidence="2" key="1">
    <citation type="journal article" date="2020" name="Toxins">
        <title>Phylogenomic Analysis of Secondary Metabolism in the Toxic Cyanobacterial Genera Anabaena, Dolichospermum and Aphanizomenon.</title>
        <authorList>
            <person name="Oesterholm J."/>
            <person name="Popin R.V."/>
            <person name="Fewer D.P."/>
            <person name="Sivonen K."/>
        </authorList>
    </citation>
    <scope>NUCLEOTIDE SEQUENCE [LARGE SCALE GENOMIC DNA]</scope>
    <source>
        <strain evidence="2">UHCC 0037</strain>
    </source>
</reference>
<dbReference type="Proteomes" id="UP001517388">
    <property type="component" value="Unassembled WGS sequence"/>
</dbReference>
<sequence length="65" mass="7427">MSDSEQKKSLNHPEIDFLGGQTIEEATEEVEELFLDGKTIEEATEEVIKELGGRMNNDEIRKLFD</sequence>